<dbReference type="Gene3D" id="3.40.30.10">
    <property type="entry name" value="Glutaredoxin"/>
    <property type="match status" value="1"/>
</dbReference>
<evidence type="ECO:0000313" key="7">
    <source>
        <dbReference type="EMBL" id="KXA32429.1"/>
    </source>
</evidence>
<evidence type="ECO:0000256" key="4">
    <source>
        <dbReference type="PIRSR" id="PIRSR000303-1"/>
    </source>
</evidence>
<reference evidence="8" key="1">
    <citation type="submission" date="2016-01" db="EMBL/GenBank/DDBJ databases">
        <authorList>
            <person name="Mitreva M."/>
            <person name="Pepin K.H."/>
            <person name="Mihindukulasuriya K.A."/>
            <person name="Fulton R."/>
            <person name="Fronick C."/>
            <person name="O'Laughlin M."/>
            <person name="Miner T."/>
            <person name="Herter B."/>
            <person name="Rosa B.A."/>
            <person name="Cordes M."/>
            <person name="Tomlinson C."/>
            <person name="Wollam A."/>
            <person name="Palsikar V.B."/>
            <person name="Mardis E.R."/>
            <person name="Wilson R.K."/>
        </authorList>
    </citation>
    <scope>NUCLEOTIDE SEQUENCE [LARGE SCALE GENOMIC DNA]</scope>
    <source>
        <strain evidence="8">MJR7716</strain>
    </source>
</reference>
<dbReference type="AlphaFoldDB" id="A0A133PTM9"/>
<feature type="chain" id="PRO_5007458506" description="Glutathione peroxidase" evidence="6">
    <location>
        <begin position="20"/>
        <end position="203"/>
    </location>
</feature>
<dbReference type="SUPFAM" id="SSF52833">
    <property type="entry name" value="Thioredoxin-like"/>
    <property type="match status" value="1"/>
</dbReference>
<dbReference type="eggNOG" id="COG0386">
    <property type="taxonomic scope" value="Bacteria"/>
</dbReference>
<sequence>MRKLLLLIICAVLTVPAMAQKNVYKFTVKDGNERKVKLKEYKGKVLLIVNTATKCGFTPQYEELQKLYESYKNKGLLILDFPCNQFGGQAPGTYREIHAFCTGYYGVTFPQFAKIDVNGKNESPLYTYLKAQQAFKGFDKNNKIGQYLDSKFSQEDPDYAKSPSIKWNFTKFLIDREGHVVDRFEPTADMKEVESGIRAVLRM</sequence>
<dbReference type="PANTHER" id="PTHR11592:SF78">
    <property type="entry name" value="GLUTATHIONE PEROXIDASE"/>
    <property type="match status" value="1"/>
</dbReference>
<dbReference type="InterPro" id="IPR029760">
    <property type="entry name" value="GPX_CS"/>
</dbReference>
<dbReference type="OrthoDB" id="9789406at2"/>
<dbReference type="InterPro" id="IPR036249">
    <property type="entry name" value="Thioredoxin-like_sf"/>
</dbReference>
<proteinExistence type="inferred from homology"/>
<feature type="signal peptide" evidence="6">
    <location>
        <begin position="1"/>
        <end position="19"/>
    </location>
</feature>
<dbReference type="InterPro" id="IPR000889">
    <property type="entry name" value="Glutathione_peroxidase"/>
</dbReference>
<dbReference type="CDD" id="cd00340">
    <property type="entry name" value="GSH_Peroxidase"/>
    <property type="match status" value="1"/>
</dbReference>
<protein>
    <recommendedName>
        <fullName evidence="5">Glutathione peroxidase</fullName>
    </recommendedName>
</protein>
<organism evidence="7 8">
    <name type="scientific">Prevotella corporis</name>
    <dbReference type="NCBI Taxonomy" id="28128"/>
    <lineage>
        <taxon>Bacteria</taxon>
        <taxon>Pseudomonadati</taxon>
        <taxon>Bacteroidota</taxon>
        <taxon>Bacteroidia</taxon>
        <taxon>Bacteroidales</taxon>
        <taxon>Prevotellaceae</taxon>
        <taxon>Prevotella</taxon>
    </lineage>
</organism>
<dbReference type="PROSITE" id="PS00460">
    <property type="entry name" value="GLUTATHIONE_PEROXID_1"/>
    <property type="match status" value="1"/>
</dbReference>
<evidence type="ECO:0000256" key="6">
    <source>
        <dbReference type="SAM" id="SignalP"/>
    </source>
</evidence>
<dbReference type="PANTHER" id="PTHR11592">
    <property type="entry name" value="GLUTATHIONE PEROXIDASE"/>
    <property type="match status" value="1"/>
</dbReference>
<dbReference type="FunFam" id="3.40.30.10:FF:000010">
    <property type="entry name" value="Glutathione peroxidase"/>
    <property type="match status" value="1"/>
</dbReference>
<dbReference type="STRING" id="28128.HMPREF3226_02670"/>
<evidence type="ECO:0000256" key="5">
    <source>
        <dbReference type="RuleBase" id="RU000499"/>
    </source>
</evidence>
<evidence type="ECO:0000313" key="8">
    <source>
        <dbReference type="Proteomes" id="UP000070533"/>
    </source>
</evidence>
<keyword evidence="6" id="KW-0732">Signal</keyword>
<keyword evidence="3 5" id="KW-0560">Oxidoreductase</keyword>
<dbReference type="GO" id="GO:0034599">
    <property type="term" value="P:cellular response to oxidative stress"/>
    <property type="evidence" value="ECO:0007669"/>
    <property type="project" value="TreeGrafter"/>
</dbReference>
<comment type="similarity">
    <text evidence="1 5">Belongs to the glutathione peroxidase family.</text>
</comment>
<dbReference type="PROSITE" id="PS51355">
    <property type="entry name" value="GLUTATHIONE_PEROXID_3"/>
    <property type="match status" value="1"/>
</dbReference>
<comment type="caution">
    <text evidence="7">The sequence shown here is derived from an EMBL/GenBank/DDBJ whole genome shotgun (WGS) entry which is preliminary data.</text>
</comment>
<evidence type="ECO:0000256" key="1">
    <source>
        <dbReference type="ARBA" id="ARBA00006926"/>
    </source>
</evidence>
<accession>A0A133PTM9</accession>
<dbReference type="InterPro" id="IPR029759">
    <property type="entry name" value="GPX_AS"/>
</dbReference>
<dbReference type="PRINTS" id="PR01011">
    <property type="entry name" value="GLUTPROXDASE"/>
</dbReference>
<dbReference type="Proteomes" id="UP000070533">
    <property type="component" value="Unassembled WGS sequence"/>
</dbReference>
<dbReference type="PATRIC" id="fig|28128.5.peg.2746"/>
<gene>
    <name evidence="7" type="ORF">HMPREF3226_02670</name>
</gene>
<keyword evidence="2 5" id="KW-0575">Peroxidase</keyword>
<evidence type="ECO:0000256" key="2">
    <source>
        <dbReference type="ARBA" id="ARBA00022559"/>
    </source>
</evidence>
<keyword evidence="8" id="KW-1185">Reference proteome</keyword>
<dbReference type="GO" id="GO:0004601">
    <property type="term" value="F:peroxidase activity"/>
    <property type="evidence" value="ECO:0007669"/>
    <property type="project" value="UniProtKB-KW"/>
</dbReference>
<name>A0A133PTM9_9BACT</name>
<dbReference type="RefSeq" id="WP_060941359.1">
    <property type="nucleotide sequence ID" value="NZ_KQ957341.1"/>
</dbReference>
<dbReference type="PROSITE" id="PS00763">
    <property type="entry name" value="GLUTATHIONE_PEROXID_2"/>
    <property type="match status" value="1"/>
</dbReference>
<dbReference type="EMBL" id="LRQG01000256">
    <property type="protein sequence ID" value="KXA32429.1"/>
    <property type="molecule type" value="Genomic_DNA"/>
</dbReference>
<evidence type="ECO:0000256" key="3">
    <source>
        <dbReference type="ARBA" id="ARBA00023002"/>
    </source>
</evidence>
<feature type="active site" evidence="4">
    <location>
        <position position="55"/>
    </location>
</feature>
<dbReference type="PIRSF" id="PIRSF000303">
    <property type="entry name" value="Glutathion_perox"/>
    <property type="match status" value="1"/>
</dbReference>
<dbReference type="Pfam" id="PF00255">
    <property type="entry name" value="GSHPx"/>
    <property type="match status" value="1"/>
</dbReference>